<dbReference type="PANTHER" id="PTHR21240">
    <property type="entry name" value="2-AMINO-3-CARBOXYLMUCONATE-6-SEMIALDEHYDE DECARBOXYLASE"/>
    <property type="match status" value="1"/>
</dbReference>
<evidence type="ECO:0000313" key="4">
    <source>
        <dbReference type="Proteomes" id="UP000297540"/>
    </source>
</evidence>
<dbReference type="Gene3D" id="3.20.20.140">
    <property type="entry name" value="Metal-dependent hydrolases"/>
    <property type="match status" value="1"/>
</dbReference>
<dbReference type="Proteomes" id="UP000297540">
    <property type="component" value="Unassembled WGS sequence"/>
</dbReference>
<protein>
    <recommendedName>
        <fullName evidence="2">Amidohydrolase-related domain-containing protein</fullName>
    </recommendedName>
</protein>
<dbReference type="SUPFAM" id="SSF51556">
    <property type="entry name" value="Metallo-dependent hydrolases"/>
    <property type="match status" value="1"/>
</dbReference>
<dbReference type="GO" id="GO:0016831">
    <property type="term" value="F:carboxy-lyase activity"/>
    <property type="evidence" value="ECO:0007669"/>
    <property type="project" value="InterPro"/>
</dbReference>
<keyword evidence="4" id="KW-1185">Reference proteome</keyword>
<name>A0A4Y8SGX4_9SPHI</name>
<dbReference type="InterPro" id="IPR032466">
    <property type="entry name" value="Metal_Hydrolase"/>
</dbReference>
<evidence type="ECO:0000259" key="2">
    <source>
        <dbReference type="Pfam" id="PF04909"/>
    </source>
</evidence>
<dbReference type="RefSeq" id="WP_133230087.1">
    <property type="nucleotide sequence ID" value="NZ_SOZE01000007.1"/>
</dbReference>
<organism evidence="3 4">
    <name type="scientific">Mucilaginibacter psychrotolerans</name>
    <dbReference type="NCBI Taxonomy" id="1524096"/>
    <lineage>
        <taxon>Bacteria</taxon>
        <taxon>Pseudomonadati</taxon>
        <taxon>Bacteroidota</taxon>
        <taxon>Sphingobacteriia</taxon>
        <taxon>Sphingobacteriales</taxon>
        <taxon>Sphingobacteriaceae</taxon>
        <taxon>Mucilaginibacter</taxon>
    </lineage>
</organism>
<gene>
    <name evidence="3" type="ORF">E2R66_09780</name>
</gene>
<reference evidence="3 4" key="1">
    <citation type="journal article" date="2017" name="Int. J. Syst. Evol. Microbiol.">
        <title>Mucilaginibacterpsychrotolerans sp. nov., isolated from peatlands.</title>
        <authorList>
            <person name="Deng Y."/>
            <person name="Shen L."/>
            <person name="Xu B."/>
            <person name="Liu Y."/>
            <person name="Gu Z."/>
            <person name="Liu H."/>
            <person name="Zhou Y."/>
        </authorList>
    </citation>
    <scope>NUCLEOTIDE SEQUENCE [LARGE SCALE GENOMIC DNA]</scope>
    <source>
        <strain evidence="3 4">NH7-4</strain>
    </source>
</reference>
<accession>A0A4Y8SGX4</accession>
<dbReference type="GO" id="GO:0016787">
    <property type="term" value="F:hydrolase activity"/>
    <property type="evidence" value="ECO:0007669"/>
    <property type="project" value="InterPro"/>
</dbReference>
<evidence type="ECO:0000313" key="3">
    <source>
        <dbReference type="EMBL" id="TFF38313.1"/>
    </source>
</evidence>
<dbReference type="InterPro" id="IPR006680">
    <property type="entry name" value="Amidohydro-rel"/>
</dbReference>
<dbReference type="OrthoDB" id="5450317at2"/>
<evidence type="ECO:0000256" key="1">
    <source>
        <dbReference type="ARBA" id="ARBA00023239"/>
    </source>
</evidence>
<dbReference type="EMBL" id="SOZE01000007">
    <property type="protein sequence ID" value="TFF38313.1"/>
    <property type="molecule type" value="Genomic_DNA"/>
</dbReference>
<dbReference type="Pfam" id="PF04909">
    <property type="entry name" value="Amidohydro_2"/>
    <property type="match status" value="1"/>
</dbReference>
<feature type="domain" description="Amidohydrolase-related" evidence="2">
    <location>
        <begin position="160"/>
        <end position="376"/>
    </location>
</feature>
<dbReference type="AlphaFoldDB" id="A0A4Y8SGX4"/>
<keyword evidence="1" id="KW-0456">Lyase</keyword>
<dbReference type="InterPro" id="IPR032465">
    <property type="entry name" value="ACMSD"/>
</dbReference>
<comment type="caution">
    <text evidence="3">The sequence shown here is derived from an EMBL/GenBank/DDBJ whole genome shotgun (WGS) entry which is preliminary data.</text>
</comment>
<sequence>MATNRIYNVHTHIFDFKCVPSGFLTNYLPRALVTVLTPLLRWYPTAWLLSRVLGLVPVRMVKKYKAFLAVGIRNTPQLIFEDMANAYTDENVGFVVLPMNFEYMGGGVSPANYATQLQLVADVKRAYPNKCFPFLGVDPRMGSAIEVLNFVKSYFEPSFRGFQGIKLYPALGFFPTDERLELMYAYAEEKGIPVLTHCTRGGAFYAGRTVPPALLQYRTFNPTPVTTAWHNQPFYNQLTTLPPKDSCDAFLDPVNYYDILHRFPNLKLCFAHFGGDDEILKFLKNPAASTGNIVTGYNITTSWYYIIKDLMAKFPNVYTDISYTLFDTETKDGIVAAIKSDLQSAIGSRILFGTDFFLALQEKDEKSLYTEFRTALASGPLWDQLTYINTKNFLSTSFYTMP</sequence>
<proteinExistence type="predicted"/>